<evidence type="ECO:0000259" key="3">
    <source>
        <dbReference type="Pfam" id="PF12690"/>
    </source>
</evidence>
<dbReference type="Proteomes" id="UP000019102">
    <property type="component" value="Unassembled WGS sequence"/>
</dbReference>
<dbReference type="PROSITE" id="PS51257">
    <property type="entry name" value="PROKAR_LIPOPROTEIN"/>
    <property type="match status" value="1"/>
</dbReference>
<accession>W4VKD2</accession>
<sequence>MMFKILASLSIFTFILLAGCGTAASEDKENSSAADSENKKVPIDLEKSEKSPTEDLDEIIQNLGLSVDVEQRDNSIDFTFSLNNKNKQAIDMLFSSGQQYEIELYQNESLIYKFSEGKMFTEALVEESLAVGETKKWSETWEVTETIDPGKYQATMTLLPVEINGQKLDGTPFQQTIELALEKKD</sequence>
<evidence type="ECO:0000256" key="1">
    <source>
        <dbReference type="SAM" id="MobiDB-lite"/>
    </source>
</evidence>
<dbReference type="RefSeq" id="WP_035723945.1">
    <property type="nucleotide sequence ID" value="NZ_BAVS01000014.1"/>
</dbReference>
<dbReference type="EMBL" id="BAVS01000014">
    <property type="protein sequence ID" value="GAE93606.1"/>
    <property type="molecule type" value="Genomic_DNA"/>
</dbReference>
<name>W4VKD2_9BACI</name>
<reference evidence="4 5" key="1">
    <citation type="journal article" date="2014" name="Genome Announc.">
        <title>Draft Genome Sequence of the Boron-Tolerant and Moderately Halotolerant Bacterium Gracilibacillus boraciitolerans JCM 21714T.</title>
        <authorList>
            <person name="Ahmed I."/>
            <person name="Oshima K."/>
            <person name="Suda W."/>
            <person name="Kitamura K."/>
            <person name="Iida T."/>
            <person name="Ohmori Y."/>
            <person name="Fujiwara T."/>
            <person name="Hattori M."/>
            <person name="Ohkuma M."/>
        </authorList>
    </citation>
    <scope>NUCLEOTIDE SEQUENCE [LARGE SCALE GENOMIC DNA]</scope>
    <source>
        <strain evidence="4 5">JCM 21714</strain>
    </source>
</reference>
<dbReference type="InterPro" id="IPR038144">
    <property type="entry name" value="IPI"/>
</dbReference>
<dbReference type="InterPro" id="IPR020481">
    <property type="entry name" value="Intracell_prot_inh_BsuPI"/>
</dbReference>
<dbReference type="eggNOG" id="ENOG5032D97">
    <property type="taxonomic scope" value="Bacteria"/>
</dbReference>
<keyword evidence="5" id="KW-1185">Reference proteome</keyword>
<protein>
    <submittedName>
        <fullName evidence="4">Intracellular proteinase inhibitor</fullName>
    </submittedName>
</protein>
<dbReference type="AlphaFoldDB" id="W4VKD2"/>
<evidence type="ECO:0000256" key="2">
    <source>
        <dbReference type="SAM" id="SignalP"/>
    </source>
</evidence>
<dbReference type="Gene3D" id="2.60.40.2360">
    <property type="entry name" value="Intracellular proteinase inhibitor BsuPI"/>
    <property type="match status" value="1"/>
</dbReference>
<dbReference type="STRING" id="1298598.JCM21714_2704"/>
<evidence type="ECO:0000313" key="4">
    <source>
        <dbReference type="EMBL" id="GAE93606.1"/>
    </source>
</evidence>
<dbReference type="Pfam" id="PF12690">
    <property type="entry name" value="BsuPI"/>
    <property type="match status" value="1"/>
</dbReference>
<organism evidence="4 5">
    <name type="scientific">Gracilibacillus boraciitolerans JCM 21714</name>
    <dbReference type="NCBI Taxonomy" id="1298598"/>
    <lineage>
        <taxon>Bacteria</taxon>
        <taxon>Bacillati</taxon>
        <taxon>Bacillota</taxon>
        <taxon>Bacilli</taxon>
        <taxon>Bacillales</taxon>
        <taxon>Bacillaceae</taxon>
        <taxon>Gracilibacillus</taxon>
    </lineage>
</organism>
<feature type="signal peptide" evidence="2">
    <location>
        <begin position="1"/>
        <end position="23"/>
    </location>
</feature>
<feature type="region of interest" description="Disordered" evidence="1">
    <location>
        <begin position="26"/>
        <end position="53"/>
    </location>
</feature>
<gene>
    <name evidence="4" type="ORF">JCM21714_2704</name>
</gene>
<comment type="caution">
    <text evidence="4">The sequence shown here is derived from an EMBL/GenBank/DDBJ whole genome shotgun (WGS) entry which is preliminary data.</text>
</comment>
<feature type="chain" id="PRO_5038616728" evidence="2">
    <location>
        <begin position="24"/>
        <end position="185"/>
    </location>
</feature>
<evidence type="ECO:0000313" key="5">
    <source>
        <dbReference type="Proteomes" id="UP000019102"/>
    </source>
</evidence>
<feature type="domain" description="Intracellular proteinase inhibitor BsuPI" evidence="3">
    <location>
        <begin position="65"/>
        <end position="159"/>
    </location>
</feature>
<proteinExistence type="predicted"/>
<keyword evidence="2" id="KW-0732">Signal</keyword>